<proteinExistence type="inferred from homology"/>
<reference evidence="15" key="1">
    <citation type="submission" date="2017-04" db="EMBL/GenBank/DDBJ databases">
        <authorList>
            <person name="Varghese N."/>
            <person name="Submissions S."/>
        </authorList>
    </citation>
    <scope>NUCLEOTIDE SEQUENCE [LARGE SCALE GENOMIC DNA]</scope>
    <source>
        <strain evidence="15">VDS</strain>
    </source>
</reference>
<evidence type="ECO:0000256" key="6">
    <source>
        <dbReference type="ARBA" id="ARBA00022723"/>
    </source>
</evidence>
<keyword evidence="9 11" id="KW-0456">Lyase</keyword>
<dbReference type="OrthoDB" id="9805537at2"/>
<dbReference type="GO" id="GO:0046872">
    <property type="term" value="F:metal ion binding"/>
    <property type="evidence" value="ECO:0007669"/>
    <property type="project" value="UniProtKB-KW"/>
</dbReference>
<evidence type="ECO:0000256" key="4">
    <source>
        <dbReference type="ARBA" id="ARBA00022432"/>
    </source>
</evidence>
<organism evidence="14 15">
    <name type="scientific">Corynebacterium pollutisoli</name>
    <dbReference type="NCBI Taxonomy" id="1610489"/>
    <lineage>
        <taxon>Bacteria</taxon>
        <taxon>Bacillati</taxon>
        <taxon>Actinomycetota</taxon>
        <taxon>Actinomycetes</taxon>
        <taxon>Mycobacteriales</taxon>
        <taxon>Corynebacteriaceae</taxon>
        <taxon>Corynebacterium</taxon>
    </lineage>
</organism>
<evidence type="ECO:0000313" key="14">
    <source>
        <dbReference type="EMBL" id="SMG36821.1"/>
    </source>
</evidence>
<dbReference type="InterPro" id="IPR005130">
    <property type="entry name" value="Ser_deHydtase-like_asu"/>
</dbReference>
<keyword evidence="15" id="KW-1185">Reference proteome</keyword>
<feature type="domain" description="Serine dehydratase beta chain" evidence="13">
    <location>
        <begin position="4"/>
        <end position="133"/>
    </location>
</feature>
<dbReference type="RefSeq" id="WP_085550366.1">
    <property type="nucleotide sequence ID" value="NZ_FXAR01000009.1"/>
</dbReference>
<sequence length="429" mass="44327">MSPSVRDLFSIGIGPSSSHTVGPMRAAAAFVDTHGRPEHVDITLRGSLAATGVGHGTDRAILLGLLGHSPTDAPEDPPLGTLIDPTGTIDGLSYDFTFDPEPAPEHPNCVVFAADGAEEAYFSVGGGFIATRDELDTPAPEQPVPHPFSSGAELLAHCAREGLSVAEVMRANEGDVDKHLDEVWATMQDCVERGLATTGLLPGPLGVVRRAPGLHESLQQEQDGAGLEAMEWVNLWALAVNEENAAGGRVVTAPTNGAAGIIPATMHYAREHLPGFDAAAARNFLLTAGAIGIIIKHNASISGAEVGCQGEVGSAAAMAAAGLCEFLGGTPSQVENAAEIALEHNLGLTCDPVGGLVQIPCIERNAIGAVKAINAARLAWRGTGTNRVSLDEVIQTMADTGRDMMSKYKETSTGGLAVHLGLPVALTEC</sequence>
<dbReference type="SUPFAM" id="SSF143548">
    <property type="entry name" value="Serine metabolism enzymes domain"/>
    <property type="match status" value="1"/>
</dbReference>
<gene>
    <name evidence="14" type="ORF">SAMN06295981_2293</name>
</gene>
<dbReference type="InterPro" id="IPR051318">
    <property type="entry name" value="Fe-S_L-Ser"/>
</dbReference>
<keyword evidence="7 11" id="KW-0408">Iron</keyword>
<keyword evidence="6 11" id="KW-0479">Metal-binding</keyword>
<evidence type="ECO:0000256" key="1">
    <source>
        <dbReference type="ARBA" id="ARBA00001966"/>
    </source>
</evidence>
<dbReference type="Gene3D" id="3.30.1330.90">
    <property type="entry name" value="D-3-phosphoglycerate dehydrogenase, domain 3"/>
    <property type="match status" value="1"/>
</dbReference>
<dbReference type="InterPro" id="IPR029009">
    <property type="entry name" value="ASB_dom_sf"/>
</dbReference>
<comment type="similarity">
    <text evidence="3 11">Belongs to the iron-sulfur dependent L-serine dehydratase family.</text>
</comment>
<comment type="catalytic activity">
    <reaction evidence="10 11">
        <text>L-serine = pyruvate + NH4(+)</text>
        <dbReference type="Rhea" id="RHEA:19169"/>
        <dbReference type="ChEBI" id="CHEBI:15361"/>
        <dbReference type="ChEBI" id="CHEBI:28938"/>
        <dbReference type="ChEBI" id="CHEBI:33384"/>
        <dbReference type="EC" id="4.3.1.17"/>
    </reaction>
</comment>
<evidence type="ECO:0000256" key="3">
    <source>
        <dbReference type="ARBA" id="ARBA00008636"/>
    </source>
</evidence>
<evidence type="ECO:0000256" key="2">
    <source>
        <dbReference type="ARBA" id="ARBA00004742"/>
    </source>
</evidence>
<evidence type="ECO:0000313" key="15">
    <source>
        <dbReference type="Proteomes" id="UP000193309"/>
    </source>
</evidence>
<dbReference type="PANTHER" id="PTHR30182">
    <property type="entry name" value="L-SERINE DEHYDRATASE"/>
    <property type="match status" value="1"/>
</dbReference>
<evidence type="ECO:0000259" key="13">
    <source>
        <dbReference type="Pfam" id="PF03315"/>
    </source>
</evidence>
<comment type="pathway">
    <text evidence="2">Carbohydrate biosynthesis; gluconeogenesis.</text>
</comment>
<dbReference type="EMBL" id="FXAR01000009">
    <property type="protein sequence ID" value="SMG36821.1"/>
    <property type="molecule type" value="Genomic_DNA"/>
</dbReference>
<feature type="domain" description="Serine dehydratase-like alpha subunit" evidence="12">
    <location>
        <begin position="165"/>
        <end position="417"/>
    </location>
</feature>
<protein>
    <recommendedName>
        <fullName evidence="11">L-serine dehydratase</fullName>
        <ecNumber evidence="11">4.3.1.17</ecNumber>
    </recommendedName>
</protein>
<dbReference type="PANTHER" id="PTHR30182:SF1">
    <property type="entry name" value="L-SERINE DEHYDRATASE 1"/>
    <property type="match status" value="1"/>
</dbReference>
<evidence type="ECO:0000256" key="9">
    <source>
        <dbReference type="ARBA" id="ARBA00023239"/>
    </source>
</evidence>
<dbReference type="GO" id="GO:0006094">
    <property type="term" value="P:gluconeogenesis"/>
    <property type="evidence" value="ECO:0007669"/>
    <property type="project" value="UniProtKB-KW"/>
</dbReference>
<dbReference type="GO" id="GO:0003941">
    <property type="term" value="F:L-serine ammonia-lyase activity"/>
    <property type="evidence" value="ECO:0007669"/>
    <property type="project" value="UniProtKB-UniRule"/>
</dbReference>
<evidence type="ECO:0000256" key="10">
    <source>
        <dbReference type="ARBA" id="ARBA00049406"/>
    </source>
</evidence>
<dbReference type="STRING" id="1610489.SAMN06295981_2293"/>
<evidence type="ECO:0000256" key="7">
    <source>
        <dbReference type="ARBA" id="ARBA00023004"/>
    </source>
</evidence>
<name>A0A1X7K901_9CORY</name>
<dbReference type="Pfam" id="PF03313">
    <property type="entry name" value="SDH_alpha"/>
    <property type="match status" value="1"/>
</dbReference>
<dbReference type="Proteomes" id="UP000193309">
    <property type="component" value="Unassembled WGS sequence"/>
</dbReference>
<comment type="cofactor">
    <cofactor evidence="1 11">
        <name>[4Fe-4S] cluster</name>
        <dbReference type="ChEBI" id="CHEBI:49883"/>
    </cofactor>
</comment>
<accession>A0A1X7K901</accession>
<dbReference type="AlphaFoldDB" id="A0A1X7K901"/>
<evidence type="ECO:0000259" key="12">
    <source>
        <dbReference type="Pfam" id="PF03313"/>
    </source>
</evidence>
<dbReference type="InterPro" id="IPR005131">
    <property type="entry name" value="Ser_deHydtase_bsu"/>
</dbReference>
<dbReference type="Pfam" id="PF03315">
    <property type="entry name" value="SDH_beta"/>
    <property type="match status" value="1"/>
</dbReference>
<dbReference type="InterPro" id="IPR004644">
    <property type="entry name" value="Fe-S_L-Ser_mono"/>
</dbReference>
<dbReference type="GO" id="GO:0051539">
    <property type="term" value="F:4 iron, 4 sulfur cluster binding"/>
    <property type="evidence" value="ECO:0007669"/>
    <property type="project" value="UniProtKB-UniRule"/>
</dbReference>
<keyword evidence="4 11" id="KW-0312">Gluconeogenesis</keyword>
<evidence type="ECO:0000256" key="5">
    <source>
        <dbReference type="ARBA" id="ARBA00022485"/>
    </source>
</evidence>
<evidence type="ECO:0000256" key="8">
    <source>
        <dbReference type="ARBA" id="ARBA00023014"/>
    </source>
</evidence>
<keyword evidence="5 11" id="KW-0004">4Fe-4S</keyword>
<keyword evidence="8 11" id="KW-0411">Iron-sulfur</keyword>
<evidence type="ECO:0000256" key="11">
    <source>
        <dbReference type="RuleBase" id="RU366059"/>
    </source>
</evidence>
<dbReference type="EC" id="4.3.1.17" evidence="11"/>
<dbReference type="NCBIfam" id="TIGR00720">
    <property type="entry name" value="sda_mono"/>
    <property type="match status" value="1"/>
</dbReference>